<proteinExistence type="predicted"/>
<sequence>MPEHLVSQLTGLSCTNENEFGLSNTPIFLASWALELRAAIPHPGTYCEPLMVPRRWGVVYPGRMGTMHQHSGSMILLVSDLVPPAPRQHKNWESGGKAEILPACVPACKRGICTLSKVVLSDNTCGCLVPRAKGNPAPLCGNGCDARRCPAEALCGGLDQGDPCLLSAPPVHFSPSTFPLLPSSSHLLRPLLPHLLSQNPERIAVPPAHAQSVPAGTRVGSSSSEQGIGPKFCSALSPGRTFVPAPAPRPQLSRASSVVWALLPGLRASGCEPQLLLVESGKGSVSAERASVSSLSVSAPGALTSSSIHPDTGTDTGRAQKFLSPEDTTDKQKGATPFYSSSLYSLRGISWTSSHSRLTRPFQIDWRGLLMCGCHLLSTDTFGGRLLWTRPWTTAKRRLPQCPQLALIYRIIVLMVDS</sequence>
<reference evidence="2" key="1">
    <citation type="submission" date="2025-08" db="UniProtKB">
        <authorList>
            <consortium name="RefSeq"/>
        </authorList>
    </citation>
    <scope>IDENTIFICATION</scope>
    <source>
        <tissue evidence="2">Blood</tissue>
    </source>
</reference>
<keyword evidence="1" id="KW-1185">Reference proteome</keyword>
<gene>
    <name evidence="2" type="primary">LOC141573434</name>
</gene>
<dbReference type="RefSeq" id="XP_074197664.1">
    <property type="nucleotide sequence ID" value="XM_074341563.1"/>
</dbReference>
<name>A0AC58NIQ7_CAMBA</name>
<organism evidence="1 2">
    <name type="scientific">Camelus bactrianus</name>
    <name type="common">Bactrian camel</name>
    <dbReference type="NCBI Taxonomy" id="9837"/>
    <lineage>
        <taxon>Eukaryota</taxon>
        <taxon>Metazoa</taxon>
        <taxon>Chordata</taxon>
        <taxon>Craniata</taxon>
        <taxon>Vertebrata</taxon>
        <taxon>Euteleostomi</taxon>
        <taxon>Mammalia</taxon>
        <taxon>Eutheria</taxon>
        <taxon>Laurasiatheria</taxon>
        <taxon>Artiodactyla</taxon>
        <taxon>Tylopoda</taxon>
        <taxon>Camelidae</taxon>
        <taxon>Camelus</taxon>
    </lineage>
</organism>
<evidence type="ECO:0000313" key="2">
    <source>
        <dbReference type="RefSeq" id="XP_074197664.1"/>
    </source>
</evidence>
<protein>
    <submittedName>
        <fullName evidence="2">Uncharacterized protein LOC141573434 isoform X1</fullName>
    </submittedName>
</protein>
<accession>A0AC58NIQ7</accession>
<dbReference type="Proteomes" id="UP001732780">
    <property type="component" value="Chromosome 15"/>
</dbReference>
<evidence type="ECO:0000313" key="1">
    <source>
        <dbReference type="Proteomes" id="UP001732780"/>
    </source>
</evidence>